<dbReference type="Pfam" id="PF09594">
    <property type="entry name" value="GT87"/>
    <property type="match status" value="1"/>
</dbReference>
<reference evidence="10 11" key="1">
    <citation type="submission" date="2016-10" db="EMBL/GenBank/DDBJ databases">
        <title>Evaluation of Human, Veterinary and Environmental Mycobacterium chelonae Isolates by Core Genome Phylogenomic Analysis, Targeted Gene Comparison, and Anti-microbial Susceptibility Patterns: A Tale of Mistaken Identities.</title>
        <authorList>
            <person name="Fogelson S.B."/>
            <person name="Camus A.C."/>
            <person name="Lorenz W."/>
            <person name="Vasireddy R."/>
            <person name="Vasireddy S."/>
            <person name="Smith T."/>
            <person name="Brown-Elliott B.A."/>
            <person name="Wallace R.J.Jr."/>
            <person name="Hasan N.A."/>
            <person name="Reischl U."/>
            <person name="Sanchez S."/>
        </authorList>
    </citation>
    <scope>NUCLEOTIDE SEQUENCE [LARGE SCALE GENOMIC DNA]</scope>
    <source>
        <strain evidence="10 11">1559</strain>
    </source>
</reference>
<evidence type="ECO:0000256" key="1">
    <source>
        <dbReference type="ARBA" id="ARBA00004651"/>
    </source>
</evidence>
<feature type="transmembrane region" description="Helical" evidence="9">
    <location>
        <begin position="223"/>
        <end position="241"/>
    </location>
</feature>
<name>A0A1S1KZD7_9MYCO</name>
<comment type="subcellular location">
    <subcellularLocation>
        <location evidence="1">Cell membrane</location>
        <topology evidence="1">Multi-pass membrane protein</topology>
    </subcellularLocation>
</comment>
<dbReference type="GO" id="GO:0005886">
    <property type="term" value="C:plasma membrane"/>
    <property type="evidence" value="ECO:0007669"/>
    <property type="project" value="UniProtKB-SubCell"/>
</dbReference>
<keyword evidence="4 9" id="KW-0812">Transmembrane</keyword>
<feature type="transmembrane region" description="Helical" evidence="9">
    <location>
        <begin position="163"/>
        <end position="184"/>
    </location>
</feature>
<accession>A0A1S1KZD7</accession>
<keyword evidence="6 9" id="KW-0472">Membrane</keyword>
<sequence length="462" mass="51964">MVSVDTSFSRLIEGFKNSVAQALKPPTAPPSIATILRSVLWPVAIMAVIHRSYVLGTNGYITDDFGPVYRAVIAFKRHQPVYNENFSYVDPHYIYPPGGTLLLAPFGYLPVDASRYWFITINAIAIVLAAYFLLRLFNFTLASVAAPALLLAMFCTESVTNTIVFTNINGVMLLLEVLFFRWLLDGNKNSEWLSGVAIGLTLVIKPLLLPLLLLPLLNRQWRVFAAAFGIPAFFNAVAMFGPHKVRIVDGWDYLRRTVRYLGETRDYFNSSIAGNGVYYGLPVPLIGFLRIAFLLIALVSVWLLYKYYRRRDPRFWALTTGGVVLTASFLLLGLGQGYYSMALFPFVMTIVLPNSVLRNWPAWLAIYGFFTMDRWLLVHWLTTGRALEYLKITYGWCLLLIVVMMVLVLRYRTAKAAGTLEQGLDPDWMRAAIGTKESADDDDIERPEGESDRRAVAGATDS</sequence>
<keyword evidence="5 9" id="KW-1133">Transmembrane helix</keyword>
<dbReference type="EMBL" id="MLIK01000024">
    <property type="protein sequence ID" value="OHU18762.1"/>
    <property type="molecule type" value="Genomic_DNA"/>
</dbReference>
<evidence type="ECO:0000256" key="3">
    <source>
        <dbReference type="ARBA" id="ARBA00022679"/>
    </source>
</evidence>
<dbReference type="STRING" id="948102.BKG76_19640"/>
<evidence type="ECO:0000313" key="10">
    <source>
        <dbReference type="EMBL" id="OHU18762.1"/>
    </source>
</evidence>
<feature type="transmembrane region" description="Helical" evidence="9">
    <location>
        <begin position="277"/>
        <end position="303"/>
    </location>
</feature>
<feature type="transmembrane region" description="Helical" evidence="9">
    <location>
        <begin position="393"/>
        <end position="411"/>
    </location>
</feature>
<keyword evidence="3" id="KW-0808">Transferase</keyword>
<dbReference type="Proteomes" id="UP000179616">
    <property type="component" value="Unassembled WGS sequence"/>
</dbReference>
<gene>
    <name evidence="10" type="ORF">BKG76_19640</name>
</gene>
<evidence type="ECO:0000256" key="5">
    <source>
        <dbReference type="ARBA" id="ARBA00022989"/>
    </source>
</evidence>
<comment type="caution">
    <text evidence="10">The sequence shown here is derived from an EMBL/GenBank/DDBJ whole genome shotgun (WGS) entry which is preliminary data.</text>
</comment>
<feature type="transmembrane region" description="Helical" evidence="9">
    <location>
        <begin position="116"/>
        <end position="133"/>
    </location>
</feature>
<dbReference type="OrthoDB" id="5175994at2"/>
<evidence type="ECO:0000256" key="8">
    <source>
        <dbReference type="SAM" id="MobiDB-lite"/>
    </source>
</evidence>
<dbReference type="InterPro" id="IPR018584">
    <property type="entry name" value="GT87"/>
</dbReference>
<evidence type="ECO:0000256" key="9">
    <source>
        <dbReference type="SAM" id="Phobius"/>
    </source>
</evidence>
<proteinExistence type="inferred from homology"/>
<feature type="transmembrane region" description="Helical" evidence="9">
    <location>
        <begin position="315"/>
        <end position="332"/>
    </location>
</feature>
<dbReference type="AlphaFoldDB" id="A0A1S1KZD7"/>
<comment type="similarity">
    <text evidence="7">Belongs to the glycosyltransferase 87 family.</text>
</comment>
<organism evidence="10 11">
    <name type="scientific">Mycobacteroides franklinii</name>
    <dbReference type="NCBI Taxonomy" id="948102"/>
    <lineage>
        <taxon>Bacteria</taxon>
        <taxon>Bacillati</taxon>
        <taxon>Actinomycetota</taxon>
        <taxon>Actinomycetes</taxon>
        <taxon>Mycobacteriales</taxon>
        <taxon>Mycobacteriaceae</taxon>
        <taxon>Mycobacteroides</taxon>
    </lineage>
</organism>
<protein>
    <recommendedName>
        <fullName evidence="12">DUF2029 domain-containing protein</fullName>
    </recommendedName>
</protein>
<feature type="compositionally biased region" description="Basic and acidic residues" evidence="8">
    <location>
        <begin position="446"/>
        <end position="455"/>
    </location>
</feature>
<evidence type="ECO:0000256" key="2">
    <source>
        <dbReference type="ARBA" id="ARBA00022475"/>
    </source>
</evidence>
<evidence type="ECO:0000313" key="11">
    <source>
        <dbReference type="Proteomes" id="UP000179616"/>
    </source>
</evidence>
<keyword evidence="2" id="KW-1003">Cell membrane</keyword>
<evidence type="ECO:0000256" key="6">
    <source>
        <dbReference type="ARBA" id="ARBA00023136"/>
    </source>
</evidence>
<evidence type="ECO:0000256" key="4">
    <source>
        <dbReference type="ARBA" id="ARBA00022692"/>
    </source>
</evidence>
<evidence type="ECO:0000256" key="7">
    <source>
        <dbReference type="ARBA" id="ARBA00024033"/>
    </source>
</evidence>
<feature type="transmembrane region" description="Helical" evidence="9">
    <location>
        <begin position="196"/>
        <end position="216"/>
    </location>
</feature>
<evidence type="ECO:0008006" key="12">
    <source>
        <dbReference type="Google" id="ProtNLM"/>
    </source>
</evidence>
<feature type="region of interest" description="Disordered" evidence="8">
    <location>
        <begin position="435"/>
        <end position="462"/>
    </location>
</feature>
<dbReference type="GO" id="GO:0016758">
    <property type="term" value="F:hexosyltransferase activity"/>
    <property type="evidence" value="ECO:0007669"/>
    <property type="project" value="InterPro"/>
</dbReference>